<gene>
    <name evidence="2" type="ORF">MMOR_18500</name>
</gene>
<evidence type="ECO:0000256" key="1">
    <source>
        <dbReference type="SAM" id="MobiDB-lite"/>
    </source>
</evidence>
<name>A0AAD1H9F6_9MYCO</name>
<protein>
    <submittedName>
        <fullName evidence="2">Uncharacterized protein</fullName>
    </submittedName>
</protein>
<reference evidence="2 3" key="1">
    <citation type="journal article" date="2019" name="Emerg. Microbes Infect.">
        <title>Comprehensive subspecies identification of 175 nontuberculous mycobacteria species based on 7547 genomic profiles.</title>
        <authorList>
            <person name="Matsumoto Y."/>
            <person name="Kinjo T."/>
            <person name="Motooka D."/>
            <person name="Nabeya D."/>
            <person name="Jung N."/>
            <person name="Uechi K."/>
            <person name="Horii T."/>
            <person name="Iida T."/>
            <person name="Fujita J."/>
            <person name="Nakamura S."/>
        </authorList>
    </citation>
    <scope>NUCLEOTIDE SEQUENCE [LARGE SCALE GENOMIC DNA]</scope>
    <source>
        <strain evidence="2 3">JCM 6375</strain>
    </source>
</reference>
<dbReference type="AlphaFoldDB" id="A0AAD1H9F6"/>
<evidence type="ECO:0000313" key="3">
    <source>
        <dbReference type="Proteomes" id="UP000466681"/>
    </source>
</evidence>
<dbReference type="Proteomes" id="UP000466681">
    <property type="component" value="Chromosome"/>
</dbReference>
<sequence>MVRGMRHAATVRGNNPRAEAVRRAAEGPTGKVALVLTEVVCHQAVSHNDNRGETPILTSSGQFSMLGRETRLEVDPDTGRNCYSVIEIDIPVIRAAAVEIVRFFVPDEQIGAAAARDLAQRLAVRYGVEAVTGYPEYTPDEWDLRPEWMRTEPWQSMYSVDGVLAGAAA</sequence>
<dbReference type="EMBL" id="AP022560">
    <property type="protein sequence ID" value="BBX00914.1"/>
    <property type="molecule type" value="Genomic_DNA"/>
</dbReference>
<accession>A0AAD1H9F6</accession>
<organism evidence="2 3">
    <name type="scientific">Mycolicibacterium moriokaense</name>
    <dbReference type="NCBI Taxonomy" id="39691"/>
    <lineage>
        <taxon>Bacteria</taxon>
        <taxon>Bacillati</taxon>
        <taxon>Actinomycetota</taxon>
        <taxon>Actinomycetes</taxon>
        <taxon>Mycobacteriales</taxon>
        <taxon>Mycobacteriaceae</taxon>
        <taxon>Mycolicibacterium</taxon>
    </lineage>
</organism>
<evidence type="ECO:0000313" key="2">
    <source>
        <dbReference type="EMBL" id="BBX00914.1"/>
    </source>
</evidence>
<keyword evidence="3" id="KW-1185">Reference proteome</keyword>
<dbReference type="KEGG" id="mmor:MMOR_18500"/>
<feature type="region of interest" description="Disordered" evidence="1">
    <location>
        <begin position="1"/>
        <end position="24"/>
    </location>
</feature>
<proteinExistence type="predicted"/>